<dbReference type="EMBL" id="GBRH01280005">
    <property type="protein sequence ID" value="JAD17890.1"/>
    <property type="molecule type" value="Transcribed_RNA"/>
</dbReference>
<organism evidence="2">
    <name type="scientific">Arundo donax</name>
    <name type="common">Giant reed</name>
    <name type="synonym">Donax arundinaceus</name>
    <dbReference type="NCBI Taxonomy" id="35708"/>
    <lineage>
        <taxon>Eukaryota</taxon>
        <taxon>Viridiplantae</taxon>
        <taxon>Streptophyta</taxon>
        <taxon>Embryophyta</taxon>
        <taxon>Tracheophyta</taxon>
        <taxon>Spermatophyta</taxon>
        <taxon>Magnoliopsida</taxon>
        <taxon>Liliopsida</taxon>
        <taxon>Poales</taxon>
        <taxon>Poaceae</taxon>
        <taxon>PACMAD clade</taxon>
        <taxon>Arundinoideae</taxon>
        <taxon>Arundineae</taxon>
        <taxon>Arundo</taxon>
    </lineage>
</organism>
<sequence>MGLLGTTGPLLITSILFTFCSLFSVSTALSDPTSGLVTSTLFIFRSPSSATTG</sequence>
<keyword evidence="1" id="KW-0732">Signal</keyword>
<dbReference type="AlphaFoldDB" id="A0A0A8XYY8"/>
<feature type="chain" id="PRO_5002061650" evidence="1">
    <location>
        <begin position="29"/>
        <end position="53"/>
    </location>
</feature>
<proteinExistence type="predicted"/>
<accession>A0A0A8XYY8</accession>
<feature type="signal peptide" evidence="1">
    <location>
        <begin position="1"/>
        <end position="28"/>
    </location>
</feature>
<protein>
    <submittedName>
        <fullName evidence="2">Uncharacterized protein</fullName>
    </submittedName>
</protein>
<evidence type="ECO:0000256" key="1">
    <source>
        <dbReference type="SAM" id="SignalP"/>
    </source>
</evidence>
<reference evidence="2" key="1">
    <citation type="submission" date="2014-09" db="EMBL/GenBank/DDBJ databases">
        <authorList>
            <person name="Magalhaes I.L.F."/>
            <person name="Oliveira U."/>
            <person name="Santos F.R."/>
            <person name="Vidigal T.H.D.A."/>
            <person name="Brescovit A.D."/>
            <person name="Santos A.J."/>
        </authorList>
    </citation>
    <scope>NUCLEOTIDE SEQUENCE</scope>
    <source>
        <tissue evidence="2">Shoot tissue taken approximately 20 cm above the soil surface</tissue>
    </source>
</reference>
<reference evidence="2" key="2">
    <citation type="journal article" date="2015" name="Data Brief">
        <title>Shoot transcriptome of the giant reed, Arundo donax.</title>
        <authorList>
            <person name="Barrero R.A."/>
            <person name="Guerrero F.D."/>
            <person name="Moolhuijzen P."/>
            <person name="Goolsby J.A."/>
            <person name="Tidwell J."/>
            <person name="Bellgard S.E."/>
            <person name="Bellgard M.I."/>
        </authorList>
    </citation>
    <scope>NUCLEOTIDE SEQUENCE</scope>
    <source>
        <tissue evidence="2">Shoot tissue taken approximately 20 cm above the soil surface</tissue>
    </source>
</reference>
<name>A0A0A8XYY8_ARUDO</name>
<evidence type="ECO:0000313" key="2">
    <source>
        <dbReference type="EMBL" id="JAD17890.1"/>
    </source>
</evidence>